<dbReference type="Gene3D" id="3.40.50.300">
    <property type="entry name" value="P-loop containing nucleotide triphosphate hydrolases"/>
    <property type="match status" value="1"/>
</dbReference>
<evidence type="ECO:0000256" key="3">
    <source>
        <dbReference type="ARBA" id="ARBA00022840"/>
    </source>
</evidence>
<dbReference type="SUPFAM" id="SSF50331">
    <property type="entry name" value="MOP-like"/>
    <property type="match status" value="1"/>
</dbReference>
<dbReference type="InterPro" id="IPR008995">
    <property type="entry name" value="Mo/tungstate-bd_C_term_dom"/>
</dbReference>
<evidence type="ECO:0000256" key="1">
    <source>
        <dbReference type="ARBA" id="ARBA00022448"/>
    </source>
</evidence>
<dbReference type="PANTHER" id="PTHR42781:SF4">
    <property type="entry name" value="SPERMIDINE_PUTRESCINE IMPORT ATP-BINDING PROTEIN POTA"/>
    <property type="match status" value="1"/>
</dbReference>
<gene>
    <name evidence="5" type="ORF">TALK_06665</name>
</gene>
<feature type="domain" description="ABC transporter" evidence="4">
    <location>
        <begin position="7"/>
        <end position="237"/>
    </location>
</feature>
<dbReference type="GO" id="GO:0016887">
    <property type="term" value="F:ATP hydrolysis activity"/>
    <property type="evidence" value="ECO:0007669"/>
    <property type="project" value="InterPro"/>
</dbReference>
<name>A0A1Y2LFC0_9PROT</name>
<dbReference type="GO" id="GO:0022857">
    <property type="term" value="F:transmembrane transporter activity"/>
    <property type="evidence" value="ECO:0007669"/>
    <property type="project" value="InterPro"/>
</dbReference>
<evidence type="ECO:0000313" key="5">
    <source>
        <dbReference type="EMBL" id="OSQ48897.1"/>
    </source>
</evidence>
<dbReference type="SMART" id="SM00382">
    <property type="entry name" value="AAA"/>
    <property type="match status" value="1"/>
</dbReference>
<dbReference type="Gene3D" id="2.40.50.100">
    <property type="match status" value="1"/>
</dbReference>
<dbReference type="PANTHER" id="PTHR42781">
    <property type="entry name" value="SPERMIDINE/PUTRESCINE IMPORT ATP-BINDING PROTEIN POTA"/>
    <property type="match status" value="1"/>
</dbReference>
<dbReference type="SUPFAM" id="SSF52540">
    <property type="entry name" value="P-loop containing nucleoside triphosphate hydrolases"/>
    <property type="match status" value="1"/>
</dbReference>
<organism evidence="5 6">
    <name type="scientific">Thalassospira alkalitolerans</name>
    <dbReference type="NCBI Taxonomy" id="1293890"/>
    <lineage>
        <taxon>Bacteria</taxon>
        <taxon>Pseudomonadati</taxon>
        <taxon>Pseudomonadota</taxon>
        <taxon>Alphaproteobacteria</taxon>
        <taxon>Rhodospirillales</taxon>
        <taxon>Thalassospiraceae</taxon>
        <taxon>Thalassospira</taxon>
    </lineage>
</organism>
<sequence length="375" mass="40299">MADQFDLECRDVVKNFDAFTAVDTISLTIPKGSFFSILGPSGCGKTTLLRMLAGFQAPSSGDILIKGSSVLGVPPNRRPVNMVFQHLALFPMMNVAENVAYGLKRRGVDRATIEHKVNDTLARVGLPDSGPKQINQLSGGQKQRIAIARCLVLEPAVLLLDEPLGALDLKLREHMKVELKQLQNEIGTTFVYITHDQSEALVMSDQVAVMNAGRFEQVGAPQDLYYNPQTAFVAGFVGESNRWQGIVGAMQEDNIAINLPTGGMVLASRSVHPDLAEGQSVDVFVRPEAIAIDGQGKTDNGIQAKVENVLFNGAASSVQVRDAQTGHEMTVALPQTGAFANLRAGDVVNLTWGADQTRCFVRTVKQGVTTQGAVA</sequence>
<dbReference type="PROSITE" id="PS00211">
    <property type="entry name" value="ABC_TRANSPORTER_1"/>
    <property type="match status" value="1"/>
</dbReference>
<dbReference type="STRING" id="1293890.TALK_06665"/>
<dbReference type="GO" id="GO:0015697">
    <property type="term" value="P:quaternary ammonium group transport"/>
    <property type="evidence" value="ECO:0007669"/>
    <property type="project" value="UniProtKB-ARBA"/>
</dbReference>
<keyword evidence="1" id="KW-0813">Transport</keyword>
<dbReference type="InterPro" id="IPR013611">
    <property type="entry name" value="Transp-assoc_OB_typ2"/>
</dbReference>
<dbReference type="InterPro" id="IPR027417">
    <property type="entry name" value="P-loop_NTPase"/>
</dbReference>
<keyword evidence="3 5" id="KW-0067">ATP-binding</keyword>
<dbReference type="AlphaFoldDB" id="A0A1Y2LFC0"/>
<dbReference type="GO" id="GO:0043190">
    <property type="term" value="C:ATP-binding cassette (ABC) transporter complex"/>
    <property type="evidence" value="ECO:0007669"/>
    <property type="project" value="InterPro"/>
</dbReference>
<dbReference type="InterPro" id="IPR003593">
    <property type="entry name" value="AAA+_ATPase"/>
</dbReference>
<dbReference type="InterPro" id="IPR017871">
    <property type="entry name" value="ABC_transporter-like_CS"/>
</dbReference>
<reference evidence="5 6" key="1">
    <citation type="submission" date="2014-03" db="EMBL/GenBank/DDBJ databases">
        <title>The draft genome sequence of Thalassospira alkalitolerans JCM 18968.</title>
        <authorList>
            <person name="Lai Q."/>
            <person name="Shao Z."/>
        </authorList>
    </citation>
    <scope>NUCLEOTIDE SEQUENCE [LARGE SCALE GENOMIC DNA]</scope>
    <source>
        <strain evidence="5 6">JCM 18968</strain>
    </source>
</reference>
<dbReference type="InterPro" id="IPR050093">
    <property type="entry name" value="ABC_SmlMolc_Importer"/>
</dbReference>
<dbReference type="InterPro" id="IPR003439">
    <property type="entry name" value="ABC_transporter-like_ATP-bd"/>
</dbReference>
<evidence type="ECO:0000313" key="6">
    <source>
        <dbReference type="Proteomes" id="UP000193396"/>
    </source>
</evidence>
<evidence type="ECO:0000259" key="4">
    <source>
        <dbReference type="PROSITE" id="PS50893"/>
    </source>
</evidence>
<comment type="caution">
    <text evidence="5">The sequence shown here is derived from an EMBL/GenBank/DDBJ whole genome shotgun (WGS) entry which is preliminary data.</text>
</comment>
<dbReference type="RefSeq" id="WP_245829743.1">
    <property type="nucleotide sequence ID" value="NZ_CAXBPE010000001.1"/>
</dbReference>
<dbReference type="EMBL" id="JFKB01000004">
    <property type="protein sequence ID" value="OSQ48897.1"/>
    <property type="molecule type" value="Genomic_DNA"/>
</dbReference>
<dbReference type="Pfam" id="PF08402">
    <property type="entry name" value="TOBE_2"/>
    <property type="match status" value="1"/>
</dbReference>
<dbReference type="Pfam" id="PF00005">
    <property type="entry name" value="ABC_tran"/>
    <property type="match status" value="1"/>
</dbReference>
<protein>
    <submittedName>
        <fullName evidence="5">Spermidine/putrescine ABC transporter ATP-binding protein</fullName>
    </submittedName>
</protein>
<dbReference type="GO" id="GO:0005524">
    <property type="term" value="F:ATP binding"/>
    <property type="evidence" value="ECO:0007669"/>
    <property type="project" value="UniProtKB-KW"/>
</dbReference>
<dbReference type="FunFam" id="3.40.50.300:FF:000425">
    <property type="entry name" value="Probable ABC transporter, ATP-binding subunit"/>
    <property type="match status" value="1"/>
</dbReference>
<keyword evidence="6" id="KW-1185">Reference proteome</keyword>
<dbReference type="PROSITE" id="PS50893">
    <property type="entry name" value="ABC_TRANSPORTER_2"/>
    <property type="match status" value="1"/>
</dbReference>
<keyword evidence="2" id="KW-0547">Nucleotide-binding</keyword>
<accession>A0A1Y2LFC0</accession>
<dbReference type="Proteomes" id="UP000193396">
    <property type="component" value="Unassembled WGS sequence"/>
</dbReference>
<evidence type="ECO:0000256" key="2">
    <source>
        <dbReference type="ARBA" id="ARBA00022741"/>
    </source>
</evidence>
<proteinExistence type="predicted"/>